<evidence type="ECO:0000259" key="2">
    <source>
        <dbReference type="PROSITE" id="PS50108"/>
    </source>
</evidence>
<feature type="compositionally biased region" description="Low complexity" evidence="1">
    <location>
        <begin position="327"/>
        <end position="353"/>
    </location>
</feature>
<feature type="compositionally biased region" description="Basic and acidic residues" evidence="1">
    <location>
        <begin position="38"/>
        <end position="48"/>
    </location>
</feature>
<feature type="compositionally biased region" description="Low complexity" evidence="1">
    <location>
        <begin position="615"/>
        <end position="630"/>
    </location>
</feature>
<organism evidence="3 4">
    <name type="scientific">Orbilia brochopaga</name>
    <dbReference type="NCBI Taxonomy" id="3140254"/>
    <lineage>
        <taxon>Eukaryota</taxon>
        <taxon>Fungi</taxon>
        <taxon>Dikarya</taxon>
        <taxon>Ascomycota</taxon>
        <taxon>Pezizomycotina</taxon>
        <taxon>Orbiliomycetes</taxon>
        <taxon>Orbiliales</taxon>
        <taxon>Orbiliaceae</taxon>
        <taxon>Orbilia</taxon>
    </lineage>
</organism>
<feature type="domain" description="CRIB" evidence="2">
    <location>
        <begin position="122"/>
        <end position="135"/>
    </location>
</feature>
<reference evidence="3 4" key="1">
    <citation type="submission" date="2019-10" db="EMBL/GenBank/DDBJ databases">
        <authorList>
            <person name="Palmer J.M."/>
        </authorList>
    </citation>
    <scope>NUCLEOTIDE SEQUENCE [LARGE SCALE GENOMIC DNA]</scope>
    <source>
        <strain evidence="3 4">TWF696</strain>
    </source>
</reference>
<proteinExistence type="predicted"/>
<comment type="caution">
    <text evidence="3">The sequence shown here is derived from an EMBL/GenBank/DDBJ whole genome shotgun (WGS) entry which is preliminary data.</text>
</comment>
<dbReference type="EMBL" id="JAVHNQ010000003">
    <property type="protein sequence ID" value="KAK6353695.1"/>
    <property type="molecule type" value="Genomic_DNA"/>
</dbReference>
<accession>A0AAV9V3Q4</accession>
<dbReference type="InterPro" id="IPR000095">
    <property type="entry name" value="CRIB_dom"/>
</dbReference>
<dbReference type="PROSITE" id="PS50108">
    <property type="entry name" value="CRIB"/>
    <property type="match status" value="1"/>
</dbReference>
<dbReference type="Proteomes" id="UP001375240">
    <property type="component" value="Unassembled WGS sequence"/>
</dbReference>
<feature type="region of interest" description="Disordered" evidence="1">
    <location>
        <begin position="608"/>
        <end position="633"/>
    </location>
</feature>
<keyword evidence="4" id="KW-1185">Reference proteome</keyword>
<feature type="compositionally biased region" description="Polar residues" evidence="1">
    <location>
        <begin position="14"/>
        <end position="24"/>
    </location>
</feature>
<evidence type="ECO:0000256" key="1">
    <source>
        <dbReference type="SAM" id="MobiDB-lite"/>
    </source>
</evidence>
<evidence type="ECO:0000313" key="4">
    <source>
        <dbReference type="Proteomes" id="UP001375240"/>
    </source>
</evidence>
<dbReference type="AlphaFoldDB" id="A0AAV9V3Q4"/>
<gene>
    <name evidence="3" type="ORF">TWF696_005657</name>
</gene>
<evidence type="ECO:0000313" key="3">
    <source>
        <dbReference type="EMBL" id="KAK6353695.1"/>
    </source>
</evidence>
<feature type="region of interest" description="Disordered" evidence="1">
    <location>
        <begin position="1"/>
        <end position="96"/>
    </location>
</feature>
<feature type="compositionally biased region" description="Basic residues" evidence="1">
    <location>
        <begin position="1"/>
        <end position="12"/>
    </location>
</feature>
<feature type="region of interest" description="Disordered" evidence="1">
    <location>
        <begin position="311"/>
        <end position="353"/>
    </location>
</feature>
<sequence length="667" mass="72642">MERSRPPLRKRGSSLFNKMTSPETYDSLVPRSASSSRLSDRPTTESRDSPFPSLSTRIKAHRMRKNSQLSLSLGPLEEHEIRQPIQRDSPPKLLRTHSVPDLLSKSQAAAIEPRTFCNGKPISHPFNFRHLSHMATQQGAQFDDTPEDVLPLQWNYMLKEAKAPKTPIVPLTPLTPRSVRHMQSLSGSLLTTGIPMPSPSVESVYSPVDSIADLSMKSKSAESLNNAFPSHLTPPPRSSSRAAFVGNLDQKEDEVPILESEGRDSVIILQGDFAPLTRDVSPIIEEDASFLDQIVEDDVLSAFPTPPVGSPPLFSPAVPHQPAVPQRPSNNQLSLPLSPLRPSSSSSGTLGLGQPVAPNLIMQSIPQKPTVKRLSKRVSRRVSILGNSEGDAQNWEADIDWTYDNTDLDEWVDDLEGIEEEEAETRIELGSKSAPVSASPSAVNLASLDTTALKRHSDDSKSFLAAPEEEAAPKSPGIGIADGGFGLLDHAGRQYNAFGHQRQLSKTRNSISQRTLSTCASLPNLKASLGRNHYRNASLRGFSNLDNGIVTLDEADELHHHHNHRPSIQMIPSAPREVAIPPAHYSGRSRAASNATCTTLVSDVEGYPSDLSEMASTPSHSNHNSAHNSAEGPFFLSQTQDGLFLDGKRNSGSGVHIVNDDIPFTFF</sequence>
<protein>
    <recommendedName>
        <fullName evidence="2">CRIB domain-containing protein</fullName>
    </recommendedName>
</protein>
<name>A0AAV9V3Q4_9PEZI</name>